<comment type="caution">
    <text evidence="2">The sequence shown here is derived from an EMBL/GenBank/DDBJ whole genome shotgun (WGS) entry which is preliminary data.</text>
</comment>
<name>A0A8J2PGW6_9HEXA</name>
<dbReference type="OrthoDB" id="6677355at2759"/>
<dbReference type="AlphaFoldDB" id="A0A8J2PGW6"/>
<feature type="non-terminal residue" evidence="2">
    <location>
        <position position="1"/>
    </location>
</feature>
<organism evidence="2 3">
    <name type="scientific">Allacma fusca</name>
    <dbReference type="NCBI Taxonomy" id="39272"/>
    <lineage>
        <taxon>Eukaryota</taxon>
        <taxon>Metazoa</taxon>
        <taxon>Ecdysozoa</taxon>
        <taxon>Arthropoda</taxon>
        <taxon>Hexapoda</taxon>
        <taxon>Collembola</taxon>
        <taxon>Symphypleona</taxon>
        <taxon>Sminthuridae</taxon>
        <taxon>Allacma</taxon>
    </lineage>
</organism>
<reference evidence="2" key="1">
    <citation type="submission" date="2021-06" db="EMBL/GenBank/DDBJ databases">
        <authorList>
            <person name="Hodson N. C."/>
            <person name="Mongue J. A."/>
            <person name="Jaron S. K."/>
        </authorList>
    </citation>
    <scope>NUCLEOTIDE SEQUENCE</scope>
</reference>
<feature type="region of interest" description="Disordered" evidence="1">
    <location>
        <begin position="75"/>
        <end position="119"/>
    </location>
</feature>
<proteinExistence type="predicted"/>
<evidence type="ECO:0000256" key="1">
    <source>
        <dbReference type="SAM" id="MobiDB-lite"/>
    </source>
</evidence>
<protein>
    <submittedName>
        <fullName evidence="2">Uncharacterized protein</fullName>
    </submittedName>
</protein>
<keyword evidence="3" id="KW-1185">Reference proteome</keyword>
<evidence type="ECO:0000313" key="2">
    <source>
        <dbReference type="EMBL" id="CAG7786625.1"/>
    </source>
</evidence>
<gene>
    <name evidence="2" type="ORF">AFUS01_LOCUS25186</name>
</gene>
<feature type="non-terminal residue" evidence="2">
    <location>
        <position position="119"/>
    </location>
</feature>
<sequence>MDFAKSLFNSTAMANDWKGYVGRHTVHKFALVESACDDQAEQECPSDSVCSNDKSGLCQVVSPKPGVPFSAVTPSMWPPDVPEDDSGFDELGFRIDEEDGPEQSSNKLLGIPFTEDHSV</sequence>
<accession>A0A8J2PGW6</accession>
<dbReference type="EMBL" id="CAJVCH010321848">
    <property type="protein sequence ID" value="CAG7786625.1"/>
    <property type="molecule type" value="Genomic_DNA"/>
</dbReference>
<evidence type="ECO:0000313" key="3">
    <source>
        <dbReference type="Proteomes" id="UP000708208"/>
    </source>
</evidence>
<dbReference type="Proteomes" id="UP000708208">
    <property type="component" value="Unassembled WGS sequence"/>
</dbReference>